<dbReference type="InterPro" id="IPR012337">
    <property type="entry name" value="RNaseH-like_sf"/>
</dbReference>
<evidence type="ECO:0000256" key="11">
    <source>
        <dbReference type="RuleBase" id="RU004460"/>
    </source>
</evidence>
<dbReference type="InterPro" id="IPR029060">
    <property type="entry name" value="PIN-like_dom_sf"/>
</dbReference>
<comment type="catalytic activity">
    <reaction evidence="9 11">
        <text>DNA(n) + a 2'-deoxyribonucleoside 5'-triphosphate = DNA(n+1) + diphosphate</text>
        <dbReference type="Rhea" id="RHEA:22508"/>
        <dbReference type="Rhea" id="RHEA-COMP:17339"/>
        <dbReference type="Rhea" id="RHEA-COMP:17340"/>
        <dbReference type="ChEBI" id="CHEBI:33019"/>
        <dbReference type="ChEBI" id="CHEBI:61560"/>
        <dbReference type="ChEBI" id="CHEBI:173112"/>
        <dbReference type="EC" id="2.7.7.7"/>
    </reaction>
</comment>
<sequence length="865" mass="97514">MKKLMLVDGNSMLFRAYYATAYGKKMTTAQGVPTNAVFGFCQMLQKALDEQKPDAVLVAFDAGKHTFRHDLYADYKGGRKPAPDDLVPQFQMVRDFLDAAHIKWVEMPDIEADDLIGTMSKKYPDCQTIIFTSDHDLLQLVDDTTSVLLMKKGMTDMDIMTPESMQTELGIRPLQIIDLKGLMGDHSDNIPGIPGVGEKTAVKLLNQYDTLENVLAHDQEIKGALGKKIQANHELATLSKKLATIRRDVDLDIKLEDCTFMPDYASLVHFLETLGMKMLASRYQSRLLGNQEQKAEETIQVQRVSVIPENVYTGRYAVFGCDDHQQFMGASLYGLGIASQAGLYYINAKDLPHDAQLLKHLAAYEAAGYDVKRLMHVMHNIHIEIHFRDDAMIIASLADSTLTSNEKITEKYDLHTTDSYEDVFGKPGRPVSVDEEKEARFAGESAANILKIVEQAEPVITSCNMTHLYRDVEMPLTEILCEMERDGIRCDEKVLDAISDKTQAQIDELQKRIYTRANKQFNINSPKQLASVLYDDLGLYGGTKRSTSADRLEKLRGADPIIDDILAYRKLAKILSTYAEGLKKYICKDGRIHTIYNQAATTTGRLSSSEPNLQNISVRDEQGKEVRKAFPADPGCVLISCDYHQIELRMLAHMADETSMIQAFRDGIDIHTKTAMDVFGVSKEEVTPQMRRQAKTVNFGIVYGISDFGLSEQLGTSVAQARDFIETYYRKYPRIRTYMDQVVKDCEKNGYVTTLLGRRREIPEIHDKNRMIREFGKRAAMNAPIQGSAADLIKLAMIRIDKAMKEKKVKSRMILQVHDELIFEVPQDEIDMMKALINDGMVNAMSLKVPLTAECAVGKDWYEAK</sequence>
<dbReference type="EC" id="2.7.7.7" evidence="10 11"/>
<dbReference type="InterPro" id="IPR008918">
    <property type="entry name" value="HhH2"/>
</dbReference>
<accession>A0AB35U4S2</accession>
<evidence type="ECO:0000313" key="14">
    <source>
        <dbReference type="EMBL" id="MDX8419347.1"/>
    </source>
</evidence>
<feature type="domain" description="5'-3' exonuclease" evidence="12">
    <location>
        <begin position="2"/>
        <end position="261"/>
    </location>
</feature>
<dbReference type="SUPFAM" id="SSF47807">
    <property type="entry name" value="5' to 3' exonuclease, C-terminal subdomain"/>
    <property type="match status" value="1"/>
</dbReference>
<dbReference type="SUPFAM" id="SSF88723">
    <property type="entry name" value="PIN domain-like"/>
    <property type="match status" value="1"/>
</dbReference>
<dbReference type="GO" id="GO:0006302">
    <property type="term" value="P:double-strand break repair"/>
    <property type="evidence" value="ECO:0007669"/>
    <property type="project" value="TreeGrafter"/>
</dbReference>
<dbReference type="InterPro" id="IPR020045">
    <property type="entry name" value="DNA_polI_H3TH"/>
</dbReference>
<dbReference type="PRINTS" id="PR00868">
    <property type="entry name" value="DNAPOLI"/>
</dbReference>
<comment type="similarity">
    <text evidence="1 11">Belongs to the DNA polymerase type-A family.</text>
</comment>
<dbReference type="CDD" id="cd06140">
    <property type="entry name" value="DNA_polA_I_Bacillus_like_exo"/>
    <property type="match status" value="1"/>
</dbReference>
<dbReference type="PANTHER" id="PTHR10133:SF27">
    <property type="entry name" value="DNA POLYMERASE NU"/>
    <property type="match status" value="1"/>
</dbReference>
<evidence type="ECO:0000256" key="2">
    <source>
        <dbReference type="ARBA" id="ARBA00022679"/>
    </source>
</evidence>
<dbReference type="AlphaFoldDB" id="A0AB35U4S2"/>
<keyword evidence="5 11" id="KW-0227">DNA damage</keyword>
<keyword evidence="4 11" id="KW-0235">DNA replication</keyword>
<dbReference type="InterPro" id="IPR002421">
    <property type="entry name" value="5-3_exonuclease"/>
</dbReference>
<dbReference type="Proteomes" id="UP001286174">
    <property type="component" value="Unassembled WGS sequence"/>
</dbReference>
<dbReference type="NCBIfam" id="NF004397">
    <property type="entry name" value="PRK05755.1"/>
    <property type="match status" value="1"/>
</dbReference>
<reference evidence="14 15" key="1">
    <citation type="submission" date="2022-03" db="EMBL/GenBank/DDBJ databases">
        <title>Novel taxa within the pig intestine.</title>
        <authorList>
            <person name="Wylensek D."/>
            <person name="Bishof K."/>
            <person name="Afrizal A."/>
            <person name="Clavel T."/>
        </authorList>
    </citation>
    <scope>NUCLEOTIDE SEQUENCE [LARGE SCALE GENOMIC DNA]</scope>
    <source>
        <strain evidence="14 15">CLA-KB-P133</strain>
    </source>
</reference>
<dbReference type="Pfam" id="PF00476">
    <property type="entry name" value="DNA_pol_A"/>
    <property type="match status" value="1"/>
</dbReference>
<dbReference type="SUPFAM" id="SSF53098">
    <property type="entry name" value="Ribonuclease H-like"/>
    <property type="match status" value="1"/>
</dbReference>
<dbReference type="Gene3D" id="1.10.150.20">
    <property type="entry name" value="5' to 3' exonuclease, C-terminal subdomain"/>
    <property type="match status" value="2"/>
</dbReference>
<dbReference type="EMBL" id="JALBUR010000007">
    <property type="protein sequence ID" value="MDX8419347.1"/>
    <property type="molecule type" value="Genomic_DNA"/>
</dbReference>
<dbReference type="InterPro" id="IPR002298">
    <property type="entry name" value="DNA_polymerase_A"/>
</dbReference>
<evidence type="ECO:0000256" key="7">
    <source>
        <dbReference type="ARBA" id="ARBA00023125"/>
    </source>
</evidence>
<dbReference type="Gene3D" id="3.40.50.1010">
    <property type="entry name" value="5'-nuclease"/>
    <property type="match status" value="1"/>
</dbReference>
<dbReference type="InterPro" id="IPR036397">
    <property type="entry name" value="RNaseH_sf"/>
</dbReference>
<dbReference type="CDD" id="cd09859">
    <property type="entry name" value="PIN_53EXO"/>
    <property type="match status" value="1"/>
</dbReference>
<dbReference type="InterPro" id="IPR001098">
    <property type="entry name" value="DNA-dir_DNA_pol_A_palm_dom"/>
</dbReference>
<organism evidence="14 15">
    <name type="scientific">Grylomicrobium aquisgranensis</name>
    <dbReference type="NCBI Taxonomy" id="2926318"/>
    <lineage>
        <taxon>Bacteria</taxon>
        <taxon>Bacillati</taxon>
        <taxon>Bacillota</taxon>
        <taxon>Erysipelotrichia</taxon>
        <taxon>Erysipelotrichales</taxon>
        <taxon>Erysipelotrichaceae</taxon>
        <taxon>Grylomicrobium</taxon>
    </lineage>
</organism>
<dbReference type="NCBIfam" id="TIGR00593">
    <property type="entry name" value="pola"/>
    <property type="match status" value="1"/>
</dbReference>
<dbReference type="Gene3D" id="3.30.420.10">
    <property type="entry name" value="Ribonuclease H-like superfamily/Ribonuclease H"/>
    <property type="match status" value="1"/>
</dbReference>
<evidence type="ECO:0000256" key="4">
    <source>
        <dbReference type="ARBA" id="ARBA00022705"/>
    </source>
</evidence>
<dbReference type="CDD" id="cd08637">
    <property type="entry name" value="DNA_pol_A_pol_I_C"/>
    <property type="match status" value="1"/>
</dbReference>
<dbReference type="PANTHER" id="PTHR10133">
    <property type="entry name" value="DNA POLYMERASE I"/>
    <property type="match status" value="1"/>
</dbReference>
<keyword evidence="2 11" id="KW-0808">Transferase</keyword>
<evidence type="ECO:0000256" key="1">
    <source>
        <dbReference type="ARBA" id="ARBA00007705"/>
    </source>
</evidence>
<evidence type="ECO:0000256" key="8">
    <source>
        <dbReference type="ARBA" id="ARBA00023204"/>
    </source>
</evidence>
<dbReference type="InterPro" id="IPR036279">
    <property type="entry name" value="5-3_exonuclease_C_sf"/>
</dbReference>
<dbReference type="InterPro" id="IPR043502">
    <property type="entry name" value="DNA/RNA_pol_sf"/>
</dbReference>
<evidence type="ECO:0000256" key="6">
    <source>
        <dbReference type="ARBA" id="ARBA00022932"/>
    </source>
</evidence>
<dbReference type="SMART" id="SM00482">
    <property type="entry name" value="POLAc"/>
    <property type="match status" value="1"/>
</dbReference>
<dbReference type="SUPFAM" id="SSF56672">
    <property type="entry name" value="DNA/RNA polymerases"/>
    <property type="match status" value="1"/>
</dbReference>
<dbReference type="Gene3D" id="1.20.1060.10">
    <property type="entry name" value="Taq DNA Polymerase, Chain T, domain 4"/>
    <property type="match status" value="1"/>
</dbReference>
<keyword evidence="15" id="KW-1185">Reference proteome</keyword>
<keyword evidence="6 11" id="KW-0239">DNA-directed DNA polymerase</keyword>
<protein>
    <recommendedName>
        <fullName evidence="10 11">DNA polymerase I</fullName>
        <ecNumber evidence="10 11">2.7.7.7</ecNumber>
    </recommendedName>
</protein>
<evidence type="ECO:0000313" key="15">
    <source>
        <dbReference type="Proteomes" id="UP001286174"/>
    </source>
</evidence>
<dbReference type="GO" id="GO:0006261">
    <property type="term" value="P:DNA-templated DNA replication"/>
    <property type="evidence" value="ECO:0007669"/>
    <property type="project" value="UniProtKB-UniRule"/>
</dbReference>
<evidence type="ECO:0000259" key="13">
    <source>
        <dbReference type="SMART" id="SM00482"/>
    </source>
</evidence>
<dbReference type="InterPro" id="IPR018320">
    <property type="entry name" value="DNA_polymerase_1"/>
</dbReference>
<evidence type="ECO:0000256" key="5">
    <source>
        <dbReference type="ARBA" id="ARBA00022763"/>
    </source>
</evidence>
<comment type="caution">
    <text evidence="14">The sequence shown here is derived from an EMBL/GenBank/DDBJ whole genome shotgun (WGS) entry which is preliminary data.</text>
</comment>
<dbReference type="Pfam" id="PF01367">
    <property type="entry name" value="5_3_exonuc"/>
    <property type="match status" value="1"/>
</dbReference>
<gene>
    <name evidence="11 14" type="primary">polA</name>
    <name evidence="14" type="ORF">MOZ60_04470</name>
</gene>
<dbReference type="RefSeq" id="WP_370595799.1">
    <property type="nucleotide sequence ID" value="NZ_JALBUR010000007.1"/>
</dbReference>
<comment type="subunit">
    <text evidence="11">Single-chain monomer with multiple functions.</text>
</comment>
<keyword evidence="3 11" id="KW-0548">Nucleotidyltransferase</keyword>
<evidence type="ECO:0000259" key="12">
    <source>
        <dbReference type="SMART" id="SM00475"/>
    </source>
</evidence>
<feature type="domain" description="DNA-directed DNA polymerase family A palm" evidence="13">
    <location>
        <begin position="623"/>
        <end position="829"/>
    </location>
</feature>
<dbReference type="PROSITE" id="PS00447">
    <property type="entry name" value="DNA_POLYMERASE_A"/>
    <property type="match status" value="1"/>
</dbReference>
<keyword evidence="11" id="KW-0540">Nuclease</keyword>
<dbReference type="CDD" id="cd09898">
    <property type="entry name" value="H3TH_53EXO"/>
    <property type="match status" value="1"/>
</dbReference>
<dbReference type="InterPro" id="IPR020046">
    <property type="entry name" value="5-3_exonucl_a-hlix_arch_N"/>
</dbReference>
<dbReference type="SMART" id="SM00279">
    <property type="entry name" value="HhH2"/>
    <property type="match status" value="1"/>
</dbReference>
<name>A0AB35U4S2_9FIRM</name>
<dbReference type="FunFam" id="1.10.150.20:FF:000003">
    <property type="entry name" value="DNA polymerase I"/>
    <property type="match status" value="1"/>
</dbReference>
<dbReference type="GO" id="GO:0003677">
    <property type="term" value="F:DNA binding"/>
    <property type="evidence" value="ECO:0007669"/>
    <property type="project" value="UniProtKB-UniRule"/>
</dbReference>
<proteinExistence type="inferred from homology"/>
<dbReference type="Pfam" id="PF02739">
    <property type="entry name" value="5_3_exonuc_N"/>
    <property type="match status" value="1"/>
</dbReference>
<dbReference type="Gene3D" id="3.30.70.370">
    <property type="match status" value="1"/>
</dbReference>
<dbReference type="GO" id="GO:0003887">
    <property type="term" value="F:DNA-directed DNA polymerase activity"/>
    <property type="evidence" value="ECO:0007669"/>
    <property type="project" value="UniProtKB-UniRule"/>
</dbReference>
<evidence type="ECO:0000256" key="10">
    <source>
        <dbReference type="NCBIfam" id="TIGR00593"/>
    </source>
</evidence>
<keyword evidence="8 11" id="KW-0234">DNA repair</keyword>
<dbReference type="InterPro" id="IPR019760">
    <property type="entry name" value="DNA-dir_DNA_pol_A_CS"/>
</dbReference>
<dbReference type="FunFam" id="1.10.150.20:FF:000002">
    <property type="entry name" value="DNA polymerase I"/>
    <property type="match status" value="1"/>
</dbReference>
<dbReference type="GO" id="GO:0008409">
    <property type="term" value="F:5'-3' exonuclease activity"/>
    <property type="evidence" value="ECO:0007669"/>
    <property type="project" value="UniProtKB-UniRule"/>
</dbReference>
<evidence type="ECO:0000256" key="9">
    <source>
        <dbReference type="ARBA" id="ARBA00049244"/>
    </source>
</evidence>
<keyword evidence="11" id="KW-0378">Hydrolase</keyword>
<evidence type="ECO:0000256" key="3">
    <source>
        <dbReference type="ARBA" id="ARBA00022695"/>
    </source>
</evidence>
<keyword evidence="7 11" id="KW-0238">DNA-binding</keyword>
<comment type="function">
    <text evidence="11">In addition to polymerase activity, this DNA polymerase exhibits 5'-3' exonuclease activity.</text>
</comment>
<keyword evidence="11" id="KW-0269">Exonuclease</keyword>
<dbReference type="SMART" id="SM00475">
    <property type="entry name" value="53EXOc"/>
    <property type="match status" value="1"/>
</dbReference>